<protein>
    <submittedName>
        <fullName evidence="1">Uncharacterized protein</fullName>
    </submittedName>
</protein>
<reference evidence="1" key="1">
    <citation type="submission" date="2018-02" db="EMBL/GenBank/DDBJ databases">
        <title>Rhizophora mucronata_Transcriptome.</title>
        <authorList>
            <person name="Meera S.P."/>
            <person name="Sreeshan A."/>
            <person name="Augustine A."/>
        </authorList>
    </citation>
    <scope>NUCLEOTIDE SEQUENCE</scope>
    <source>
        <tissue evidence="1">Leaf</tissue>
    </source>
</reference>
<dbReference type="EMBL" id="GGEC01048783">
    <property type="protein sequence ID" value="MBX29267.1"/>
    <property type="molecule type" value="Transcribed_RNA"/>
</dbReference>
<name>A0A2P2MGF3_RHIMU</name>
<organism evidence="1">
    <name type="scientific">Rhizophora mucronata</name>
    <name type="common">Asiatic mangrove</name>
    <dbReference type="NCBI Taxonomy" id="61149"/>
    <lineage>
        <taxon>Eukaryota</taxon>
        <taxon>Viridiplantae</taxon>
        <taxon>Streptophyta</taxon>
        <taxon>Embryophyta</taxon>
        <taxon>Tracheophyta</taxon>
        <taxon>Spermatophyta</taxon>
        <taxon>Magnoliopsida</taxon>
        <taxon>eudicotyledons</taxon>
        <taxon>Gunneridae</taxon>
        <taxon>Pentapetalae</taxon>
        <taxon>rosids</taxon>
        <taxon>fabids</taxon>
        <taxon>Malpighiales</taxon>
        <taxon>Rhizophoraceae</taxon>
        <taxon>Rhizophora</taxon>
    </lineage>
</organism>
<accession>A0A2P2MGF3</accession>
<sequence length="43" mass="4964">MSMYVSLYLSRTYGIGKDKMLIQIPALNELYFSAVWLSMKPFG</sequence>
<dbReference type="AlphaFoldDB" id="A0A2P2MGF3"/>
<evidence type="ECO:0000313" key="1">
    <source>
        <dbReference type="EMBL" id="MBX29267.1"/>
    </source>
</evidence>
<proteinExistence type="predicted"/>